<evidence type="ECO:0000313" key="1">
    <source>
        <dbReference type="EMBL" id="MBB5643520.1"/>
    </source>
</evidence>
<dbReference type="AlphaFoldDB" id="A0A7W9A0U2"/>
<comment type="caution">
    <text evidence="1">The sequence shown here is derived from an EMBL/GenBank/DDBJ whole genome shotgun (WGS) entry which is preliminary data.</text>
</comment>
<dbReference type="Proteomes" id="UP000561726">
    <property type="component" value="Unassembled WGS sequence"/>
</dbReference>
<organism evidence="1 2">
    <name type="scientific">Cryobacterium roopkundense</name>
    <dbReference type="NCBI Taxonomy" id="1001240"/>
    <lineage>
        <taxon>Bacteria</taxon>
        <taxon>Bacillati</taxon>
        <taxon>Actinomycetota</taxon>
        <taxon>Actinomycetes</taxon>
        <taxon>Micrococcales</taxon>
        <taxon>Microbacteriaceae</taxon>
        <taxon>Cryobacterium</taxon>
    </lineage>
</organism>
<protein>
    <submittedName>
        <fullName evidence="1">Uncharacterized protein</fullName>
    </submittedName>
</protein>
<accession>A0A7W9A0U2</accession>
<gene>
    <name evidence="1" type="ORF">BJ997_004068</name>
</gene>
<sequence length="299" mass="32591">MITVSAHSPNQRLGGELPGLILSALLAGNQPLTWQDSSAETAYKELITHTMPSAEDDETEMGTVVLKFKTAGQADKGPFSKWNMTALGENADNEYFVLSALESRRAFAALVTDYGDRSQAGSWNHPESWAKALDKIRDVTIFGVEDRFDASLSDLAFETVEPIDVVLWPTSLLATAAANRVAAQRLGELRELVDTAAIADDGITILDEDPRPDTLLMRVNATRGLLDELLRHPYVERIRGPLTPYLSPNHLLADGKRFDPLPADGAAIGVIDDTVLTANPWMRNVLRASASFPADYAFA</sequence>
<name>A0A7W9A0U2_9MICO</name>
<evidence type="ECO:0000313" key="2">
    <source>
        <dbReference type="Proteomes" id="UP000561726"/>
    </source>
</evidence>
<reference evidence="1 2" key="1">
    <citation type="submission" date="2020-08" db="EMBL/GenBank/DDBJ databases">
        <title>Sequencing the genomes of 1000 actinobacteria strains.</title>
        <authorList>
            <person name="Klenk H.-P."/>
        </authorList>
    </citation>
    <scope>NUCLEOTIDE SEQUENCE [LARGE SCALE GENOMIC DNA]</scope>
    <source>
        <strain evidence="1 2">DSM 21065</strain>
    </source>
</reference>
<dbReference type="EMBL" id="JACHBQ010000001">
    <property type="protein sequence ID" value="MBB5643520.1"/>
    <property type="molecule type" value="Genomic_DNA"/>
</dbReference>
<proteinExistence type="predicted"/>
<dbReference type="RefSeq" id="WP_183323717.1">
    <property type="nucleotide sequence ID" value="NZ_JACHBQ010000001.1"/>
</dbReference>